<dbReference type="AlphaFoldDB" id="A0A133U7I5"/>
<evidence type="ECO:0000256" key="1">
    <source>
        <dbReference type="SAM" id="Coils"/>
    </source>
</evidence>
<dbReference type="EMBL" id="LHXL01000012">
    <property type="protein sequence ID" value="KXA90150.1"/>
    <property type="molecule type" value="Genomic_DNA"/>
</dbReference>
<reference evidence="2 3" key="1">
    <citation type="journal article" date="2016" name="Sci. Rep.">
        <title>Metabolic traits of an uncultured archaeal lineage -MSBL1- from brine pools of the Red Sea.</title>
        <authorList>
            <person name="Mwirichia R."/>
            <person name="Alam I."/>
            <person name="Rashid M."/>
            <person name="Vinu M."/>
            <person name="Ba-Alawi W."/>
            <person name="Anthony Kamau A."/>
            <person name="Kamanda Ngugi D."/>
            <person name="Goker M."/>
            <person name="Klenk H.P."/>
            <person name="Bajic V."/>
            <person name="Stingl U."/>
        </authorList>
    </citation>
    <scope>NUCLEOTIDE SEQUENCE [LARGE SCALE GENOMIC DNA]</scope>
    <source>
        <strain evidence="2">SCGC-AAA259D14</strain>
    </source>
</reference>
<keyword evidence="3" id="KW-1185">Reference proteome</keyword>
<name>A0A133U7I5_9EURY</name>
<sequence length="70" mass="8224">MKREIVLTVEVDVDKVVSESEDREDACRRLNDELKSEQDRVEREFKRQLREAMLDFRGTLDDILVGEGRG</sequence>
<organism evidence="2 3">
    <name type="scientific">candidate division MSBL1 archaeon SCGC-AAA259D14</name>
    <dbReference type="NCBI Taxonomy" id="1698261"/>
    <lineage>
        <taxon>Archaea</taxon>
        <taxon>Methanobacteriati</taxon>
        <taxon>Methanobacteriota</taxon>
        <taxon>candidate division MSBL1</taxon>
    </lineage>
</organism>
<feature type="coiled-coil region" evidence="1">
    <location>
        <begin position="20"/>
        <end position="51"/>
    </location>
</feature>
<gene>
    <name evidence="2" type="ORF">AKJ62_01605</name>
</gene>
<proteinExistence type="predicted"/>
<accession>A0A133U7I5</accession>
<comment type="caution">
    <text evidence="2">The sequence shown here is derived from an EMBL/GenBank/DDBJ whole genome shotgun (WGS) entry which is preliminary data.</text>
</comment>
<protein>
    <submittedName>
        <fullName evidence="2">Uncharacterized protein</fullName>
    </submittedName>
</protein>
<keyword evidence="1" id="KW-0175">Coiled coil</keyword>
<dbReference type="PATRIC" id="fig|1698261.3.peg.161"/>
<evidence type="ECO:0000313" key="2">
    <source>
        <dbReference type="EMBL" id="KXA90150.1"/>
    </source>
</evidence>
<dbReference type="Proteomes" id="UP000070589">
    <property type="component" value="Unassembled WGS sequence"/>
</dbReference>
<evidence type="ECO:0000313" key="3">
    <source>
        <dbReference type="Proteomes" id="UP000070589"/>
    </source>
</evidence>